<evidence type="ECO:0000313" key="2">
    <source>
        <dbReference type="EMBL" id="MCU6670392.1"/>
    </source>
</evidence>
<dbReference type="EMBL" id="JAMGZJ010000077">
    <property type="protein sequence ID" value="MCU6670392.1"/>
    <property type="molecule type" value="Genomic_DNA"/>
</dbReference>
<dbReference type="AlphaFoldDB" id="A0A9J6QES3"/>
<feature type="domain" description="Toxin VasX N-terminal region" evidence="1">
    <location>
        <begin position="7"/>
        <end position="62"/>
    </location>
</feature>
<gene>
    <name evidence="2" type="ORF">M8013_16760</name>
</gene>
<dbReference type="InterPro" id="IPR046864">
    <property type="entry name" value="VasX_N"/>
</dbReference>
<evidence type="ECO:0000259" key="1">
    <source>
        <dbReference type="Pfam" id="PF20249"/>
    </source>
</evidence>
<protein>
    <recommendedName>
        <fullName evidence="1">Toxin VasX N-terminal region domain-containing protein</fullName>
    </recommendedName>
</protein>
<accession>A0A9J6QES3</accession>
<name>A0A9J6QES3_9ENTR</name>
<reference evidence="2" key="1">
    <citation type="submission" date="2022-05" db="EMBL/GenBank/DDBJ databases">
        <title>Description of a novel species of Leclercia; Leclercia tamurae and the Proposal for a Novel Genus Silvania gen. nov. Containing Two Novel Species Silvania hatchlandensis sp. nov. and Silvania confinis sp. nov. Isolated from the Rhizosphere of Oak.</title>
        <authorList>
            <person name="Maddock D.W."/>
            <person name="Brady C.L."/>
            <person name="Denman S."/>
            <person name="Arnold D."/>
        </authorList>
    </citation>
    <scope>NUCLEOTIDE SEQUENCE</scope>
    <source>
        <strain evidence="2">H4N4</strain>
    </source>
</reference>
<organism evidence="2 3">
    <name type="scientific">Silvania confinis</name>
    <dbReference type="NCBI Taxonomy" id="2926470"/>
    <lineage>
        <taxon>Bacteria</taxon>
        <taxon>Pseudomonadati</taxon>
        <taxon>Pseudomonadota</taxon>
        <taxon>Gammaproteobacteria</taxon>
        <taxon>Enterobacterales</taxon>
        <taxon>Enterobacteriaceae</taxon>
        <taxon>Silvania</taxon>
    </lineage>
</organism>
<sequence length="62" mass="6874">MSTQKGCKFCIRHGLPVLPIRPAIVASEDTLPHLSDNIKVPVKAQGETAWTGRLLREGFLYI</sequence>
<keyword evidence="3" id="KW-1185">Reference proteome</keyword>
<dbReference type="CDD" id="cd20707">
    <property type="entry name" value="MIX_III"/>
    <property type="match status" value="1"/>
</dbReference>
<comment type="caution">
    <text evidence="2">The sequence shown here is derived from an EMBL/GenBank/DDBJ whole genome shotgun (WGS) entry which is preliminary data.</text>
</comment>
<dbReference type="Proteomes" id="UP001061282">
    <property type="component" value="Unassembled WGS sequence"/>
</dbReference>
<evidence type="ECO:0000313" key="3">
    <source>
        <dbReference type="Proteomes" id="UP001061282"/>
    </source>
</evidence>
<proteinExistence type="predicted"/>
<dbReference type="Pfam" id="PF20249">
    <property type="entry name" value="VasX_N"/>
    <property type="match status" value="1"/>
</dbReference>